<dbReference type="EC" id="6.1.1.9" evidence="3"/>
<dbReference type="GO" id="GO:0005829">
    <property type="term" value="C:cytosol"/>
    <property type="evidence" value="ECO:0007669"/>
    <property type="project" value="TreeGrafter"/>
</dbReference>
<dbReference type="InParanoid" id="A0A6P6YJE5"/>
<accession>A0A6P6YJE5</accession>
<gene>
    <name evidence="15" type="primary">LOC113798993</name>
</gene>
<dbReference type="GO" id="GO:0004832">
    <property type="term" value="F:valine-tRNA ligase activity"/>
    <property type="evidence" value="ECO:0007669"/>
    <property type="project" value="UniProtKB-EC"/>
</dbReference>
<proteinExistence type="inferred from homology"/>
<dbReference type="FunFam" id="3.90.740.10:FF:000005">
    <property type="entry name" value="Valine--tRNA ligase, mitochondrial"/>
    <property type="match status" value="1"/>
</dbReference>
<dbReference type="PRINTS" id="PR00986">
    <property type="entry name" value="TRNASYNTHVAL"/>
</dbReference>
<dbReference type="CDD" id="cd00817">
    <property type="entry name" value="ValRS_core"/>
    <property type="match status" value="1"/>
</dbReference>
<dbReference type="OMA" id="GMTKMFP"/>
<keyword evidence="8 12" id="KW-0648">Protein biosynthesis</keyword>
<organism evidence="14 15">
    <name type="scientific">Dermatophagoides pteronyssinus</name>
    <name type="common">European house dust mite</name>
    <dbReference type="NCBI Taxonomy" id="6956"/>
    <lineage>
        <taxon>Eukaryota</taxon>
        <taxon>Metazoa</taxon>
        <taxon>Ecdysozoa</taxon>
        <taxon>Arthropoda</taxon>
        <taxon>Chelicerata</taxon>
        <taxon>Arachnida</taxon>
        <taxon>Acari</taxon>
        <taxon>Acariformes</taxon>
        <taxon>Sarcoptiformes</taxon>
        <taxon>Astigmata</taxon>
        <taxon>Psoroptidia</taxon>
        <taxon>Analgoidea</taxon>
        <taxon>Pyroglyphidae</taxon>
        <taxon>Dermatophagoidinae</taxon>
        <taxon>Dermatophagoides</taxon>
    </lineage>
</organism>
<evidence type="ECO:0000256" key="5">
    <source>
        <dbReference type="ARBA" id="ARBA00022598"/>
    </source>
</evidence>
<comment type="catalytic activity">
    <reaction evidence="11">
        <text>tRNA(Val) + L-valine + ATP = L-valyl-tRNA(Val) + AMP + diphosphate</text>
        <dbReference type="Rhea" id="RHEA:10704"/>
        <dbReference type="Rhea" id="RHEA-COMP:9672"/>
        <dbReference type="Rhea" id="RHEA-COMP:9708"/>
        <dbReference type="ChEBI" id="CHEBI:30616"/>
        <dbReference type="ChEBI" id="CHEBI:33019"/>
        <dbReference type="ChEBI" id="CHEBI:57762"/>
        <dbReference type="ChEBI" id="CHEBI:78442"/>
        <dbReference type="ChEBI" id="CHEBI:78537"/>
        <dbReference type="ChEBI" id="CHEBI:456215"/>
        <dbReference type="EC" id="6.1.1.9"/>
    </reaction>
</comment>
<dbReference type="NCBIfam" id="NF004349">
    <property type="entry name" value="PRK05729.1"/>
    <property type="match status" value="1"/>
</dbReference>
<dbReference type="OrthoDB" id="629407at2759"/>
<evidence type="ECO:0000313" key="14">
    <source>
        <dbReference type="Proteomes" id="UP000515146"/>
    </source>
</evidence>
<evidence type="ECO:0000256" key="3">
    <source>
        <dbReference type="ARBA" id="ARBA00013169"/>
    </source>
</evidence>
<evidence type="ECO:0000256" key="10">
    <source>
        <dbReference type="ARBA" id="ARBA00029936"/>
    </source>
</evidence>
<dbReference type="NCBIfam" id="TIGR00422">
    <property type="entry name" value="valS"/>
    <property type="match status" value="1"/>
</dbReference>
<reference evidence="15" key="1">
    <citation type="submission" date="2025-08" db="UniProtKB">
        <authorList>
            <consortium name="RefSeq"/>
        </authorList>
    </citation>
    <scope>IDENTIFICATION</scope>
    <source>
        <strain evidence="15">Airmid</strain>
    </source>
</reference>
<comment type="similarity">
    <text evidence="2 12">Belongs to the class-I aminoacyl-tRNA synthetase family.</text>
</comment>
<dbReference type="InterPro" id="IPR002303">
    <property type="entry name" value="Valyl-tRNA_ligase"/>
</dbReference>
<evidence type="ECO:0000313" key="15">
    <source>
        <dbReference type="RefSeq" id="XP_027205390.1"/>
    </source>
</evidence>
<evidence type="ECO:0000256" key="6">
    <source>
        <dbReference type="ARBA" id="ARBA00022741"/>
    </source>
</evidence>
<dbReference type="InterPro" id="IPR014729">
    <property type="entry name" value="Rossmann-like_a/b/a_fold"/>
</dbReference>
<dbReference type="InterPro" id="IPR009008">
    <property type="entry name" value="Val/Leu/Ile-tRNA-synth_edit"/>
</dbReference>
<dbReference type="Gene3D" id="1.10.730.10">
    <property type="entry name" value="Isoleucyl-tRNA Synthetase, Domain 1"/>
    <property type="match status" value="1"/>
</dbReference>
<feature type="domain" description="Aminoacyl-tRNA synthetase class Ia" evidence="13">
    <location>
        <begin position="2"/>
        <end position="596"/>
    </location>
</feature>
<keyword evidence="9 12" id="KW-0030">Aminoacyl-tRNA synthetase</keyword>
<evidence type="ECO:0000256" key="4">
    <source>
        <dbReference type="ARBA" id="ARBA00022490"/>
    </source>
</evidence>
<dbReference type="InterPro" id="IPR001412">
    <property type="entry name" value="aa-tRNA-synth_I_CS"/>
</dbReference>
<name>A0A6P6YJE5_DERPT</name>
<evidence type="ECO:0000256" key="1">
    <source>
        <dbReference type="ARBA" id="ARBA00004496"/>
    </source>
</evidence>
<dbReference type="InterPro" id="IPR002300">
    <property type="entry name" value="aa-tRNA-synth_Ia"/>
</dbReference>
<dbReference type="AlphaFoldDB" id="A0A6P6YJE5"/>
<dbReference type="Pfam" id="PF00133">
    <property type="entry name" value="tRNA-synt_1"/>
    <property type="match status" value="1"/>
</dbReference>
<evidence type="ECO:0000256" key="8">
    <source>
        <dbReference type="ARBA" id="ARBA00022917"/>
    </source>
</evidence>
<dbReference type="SUPFAM" id="SSF52374">
    <property type="entry name" value="Nucleotidylyl transferase"/>
    <property type="match status" value="1"/>
</dbReference>
<evidence type="ECO:0000256" key="2">
    <source>
        <dbReference type="ARBA" id="ARBA00005594"/>
    </source>
</evidence>
<dbReference type="PANTHER" id="PTHR11946:SF109">
    <property type="entry name" value="VALINE--TRNA LIGASE"/>
    <property type="match status" value="1"/>
</dbReference>
<protein>
    <recommendedName>
        <fullName evidence="3">valine--tRNA ligase</fullName>
        <ecNumber evidence="3">6.1.1.9</ecNumber>
    </recommendedName>
    <alternativeName>
        <fullName evidence="10">Valyl-tRNA synthetase</fullName>
    </alternativeName>
</protein>
<comment type="subcellular location">
    <subcellularLocation>
        <location evidence="1">Cytoplasm</location>
    </subcellularLocation>
</comment>
<evidence type="ECO:0000256" key="11">
    <source>
        <dbReference type="ARBA" id="ARBA00047552"/>
    </source>
</evidence>
<keyword evidence="6 12" id="KW-0547">Nucleotide-binding</keyword>
<dbReference type="PANTHER" id="PTHR11946">
    <property type="entry name" value="VALYL-TRNA SYNTHETASES"/>
    <property type="match status" value="1"/>
</dbReference>
<dbReference type="FunFam" id="3.40.50.620:FF:000078">
    <property type="entry name" value="Valine--tRNA ligase, mitochondrial"/>
    <property type="match status" value="1"/>
</dbReference>
<keyword evidence="4" id="KW-0963">Cytoplasm</keyword>
<dbReference type="FunFam" id="3.40.50.620:FF:000020">
    <property type="entry name" value="Valine--tRNA ligase, mitochondrial"/>
    <property type="match status" value="1"/>
</dbReference>
<dbReference type="KEGG" id="dpte:113798993"/>
<dbReference type="Proteomes" id="UP000515146">
    <property type="component" value="Unplaced"/>
</dbReference>
<dbReference type="GO" id="GO:0005524">
    <property type="term" value="F:ATP binding"/>
    <property type="evidence" value="ECO:0007669"/>
    <property type="project" value="UniProtKB-KW"/>
</dbReference>
<feature type="non-terminal residue" evidence="15">
    <location>
        <position position="619"/>
    </location>
</feature>
<dbReference type="GO" id="GO:0006438">
    <property type="term" value="P:valyl-tRNA aminoacylation"/>
    <property type="evidence" value="ECO:0007669"/>
    <property type="project" value="InterPro"/>
</dbReference>
<evidence type="ECO:0000259" key="13">
    <source>
        <dbReference type="Pfam" id="PF00133"/>
    </source>
</evidence>
<evidence type="ECO:0000256" key="7">
    <source>
        <dbReference type="ARBA" id="ARBA00022840"/>
    </source>
</evidence>
<evidence type="ECO:0000256" key="12">
    <source>
        <dbReference type="RuleBase" id="RU363035"/>
    </source>
</evidence>
<keyword evidence="5 12" id="KW-0436">Ligase</keyword>
<keyword evidence="14" id="KW-1185">Reference proteome</keyword>
<dbReference type="SUPFAM" id="SSF50677">
    <property type="entry name" value="ValRS/IleRS/LeuRS editing domain"/>
    <property type="match status" value="1"/>
</dbReference>
<sequence>MIMPPPNVTGYLHLGHTMMVAVEDTLVRFERMRGRNVCWVPGTDHAGIATQSVVERQLLKQGVSRHDLGREEFLRRVWQWKEEKGDRILFQLKRLGASCDWSREAFTMSPQLSAAVQAAFITLFERRLIYRAERLVSWSPHLNTALSDIEVDVFEVEKPGTMRVPGFDKPVEVGWLWVFKYQVCDSEEAIEVATSRPETMFGDTAVAVNPRDARFQHLIGKRLVHPFVPAREVRVIADEHCDPEYGTGAVKITPAHDKNDFALGQRHGLPLVNVFTDDGYMNEEAGAFAGLHRFVARVEVLKQLEQRGLFVGKVKNPRKMAIPICSRSGDVVEYMMKPQWYVDCQRMAARAVDAVRSGALQLFPENYTKQWDYWLGNIQDWCISRQLWWGHRIPAYRVLSADVARAPTAADERWVVAASAEEALARAQREFGADVRVEQDEDVLDTWFSSGLFPFSVFGWPAQTPALAKFFPTDVLETGVDILFFWVARMVMLSLELTDALPFTRVVLHPLVRDSHGRKMSKSLGNIIDPLDVIEGVSLETLQAGLRSGNLKESELKRALDAQQKEFPTGISECGADALRFALLSYLRAGKDINLDVNRVVAYRHFCNKLWNAAKFAVG</sequence>
<keyword evidence="7 12" id="KW-0067">ATP-binding</keyword>
<evidence type="ECO:0000256" key="9">
    <source>
        <dbReference type="ARBA" id="ARBA00023146"/>
    </source>
</evidence>
<dbReference type="Gene3D" id="3.90.740.10">
    <property type="entry name" value="Valyl/Leucyl/Isoleucyl-tRNA synthetase, editing domain"/>
    <property type="match status" value="2"/>
</dbReference>
<dbReference type="GO" id="GO:0002161">
    <property type="term" value="F:aminoacyl-tRNA deacylase activity"/>
    <property type="evidence" value="ECO:0007669"/>
    <property type="project" value="InterPro"/>
</dbReference>
<dbReference type="PROSITE" id="PS00178">
    <property type="entry name" value="AA_TRNA_LIGASE_I"/>
    <property type="match status" value="1"/>
</dbReference>
<dbReference type="Gene3D" id="3.40.50.620">
    <property type="entry name" value="HUPs"/>
    <property type="match status" value="2"/>
</dbReference>
<dbReference type="RefSeq" id="XP_027205390.1">
    <property type="nucleotide sequence ID" value="XM_027349589.1"/>
</dbReference>